<evidence type="ECO:0000256" key="1">
    <source>
        <dbReference type="SAM" id="Phobius"/>
    </source>
</evidence>
<feature type="transmembrane region" description="Helical" evidence="1">
    <location>
        <begin position="15"/>
        <end position="34"/>
    </location>
</feature>
<proteinExistence type="predicted"/>
<dbReference type="EMBL" id="REGN01006918">
    <property type="protein sequence ID" value="RNA07871.1"/>
    <property type="molecule type" value="Genomic_DNA"/>
</dbReference>
<keyword evidence="3" id="KW-1185">Reference proteome</keyword>
<keyword evidence="1" id="KW-0472">Membrane</keyword>
<keyword evidence="1" id="KW-0812">Transmembrane</keyword>
<comment type="caution">
    <text evidence="2">The sequence shown here is derived from an EMBL/GenBank/DDBJ whole genome shotgun (WGS) entry which is preliminary data.</text>
</comment>
<sequence length="84" mass="9848">MSFSDVLDLIGLDSVFLYQPSTTYSLIMVLPDYLKEKFSRAKRLPLPITIDRILLFPIFTSQAFYLLQLIIFKEIYKLNVPDKK</sequence>
<keyword evidence="1" id="KW-1133">Transmembrane helix</keyword>
<accession>A0A3M7QA85</accession>
<dbReference type="Proteomes" id="UP000276133">
    <property type="component" value="Unassembled WGS sequence"/>
</dbReference>
<gene>
    <name evidence="2" type="ORF">BpHYR1_026009</name>
</gene>
<evidence type="ECO:0000313" key="3">
    <source>
        <dbReference type="Proteomes" id="UP000276133"/>
    </source>
</evidence>
<organism evidence="2 3">
    <name type="scientific">Brachionus plicatilis</name>
    <name type="common">Marine rotifer</name>
    <name type="synonym">Brachionus muelleri</name>
    <dbReference type="NCBI Taxonomy" id="10195"/>
    <lineage>
        <taxon>Eukaryota</taxon>
        <taxon>Metazoa</taxon>
        <taxon>Spiralia</taxon>
        <taxon>Gnathifera</taxon>
        <taxon>Rotifera</taxon>
        <taxon>Eurotatoria</taxon>
        <taxon>Monogononta</taxon>
        <taxon>Pseudotrocha</taxon>
        <taxon>Ploima</taxon>
        <taxon>Brachionidae</taxon>
        <taxon>Brachionus</taxon>
    </lineage>
</organism>
<feature type="transmembrane region" description="Helical" evidence="1">
    <location>
        <begin position="54"/>
        <end position="72"/>
    </location>
</feature>
<reference evidence="2 3" key="1">
    <citation type="journal article" date="2018" name="Sci. Rep.">
        <title>Genomic signatures of local adaptation to the degree of environmental predictability in rotifers.</title>
        <authorList>
            <person name="Franch-Gras L."/>
            <person name="Hahn C."/>
            <person name="Garcia-Roger E.M."/>
            <person name="Carmona M.J."/>
            <person name="Serra M."/>
            <person name="Gomez A."/>
        </authorList>
    </citation>
    <scope>NUCLEOTIDE SEQUENCE [LARGE SCALE GENOMIC DNA]</scope>
    <source>
        <strain evidence="2">HYR1</strain>
    </source>
</reference>
<evidence type="ECO:0000313" key="2">
    <source>
        <dbReference type="EMBL" id="RNA07871.1"/>
    </source>
</evidence>
<protein>
    <submittedName>
        <fullName evidence="2">Uncharacterized protein</fullName>
    </submittedName>
</protein>
<name>A0A3M7QA85_BRAPC</name>
<dbReference type="AlphaFoldDB" id="A0A3M7QA85"/>